<dbReference type="SUPFAM" id="SSF47060">
    <property type="entry name" value="S15/NS1 RNA-binding domain"/>
    <property type="match status" value="1"/>
</dbReference>
<accession>A0A075AYF5</accession>
<dbReference type="HOGENOM" id="CLU_1511420_0_0_1"/>
<protein>
    <submittedName>
        <fullName evidence="1">Uncharacterized protein</fullName>
    </submittedName>
</protein>
<dbReference type="GO" id="GO:0005840">
    <property type="term" value="C:ribosome"/>
    <property type="evidence" value="ECO:0007669"/>
    <property type="project" value="InterPro"/>
</dbReference>
<dbReference type="EMBL" id="KE561045">
    <property type="protein sequence ID" value="EPZ33747.1"/>
    <property type="molecule type" value="Genomic_DNA"/>
</dbReference>
<keyword evidence="2" id="KW-1185">Reference proteome</keyword>
<evidence type="ECO:0000313" key="1">
    <source>
        <dbReference type="EMBL" id="EPZ33747.1"/>
    </source>
</evidence>
<dbReference type="Gene3D" id="1.10.287.10">
    <property type="entry name" value="S15/NS1, RNA-binding"/>
    <property type="match status" value="1"/>
</dbReference>
<reference evidence="1 2" key="1">
    <citation type="journal article" date="2013" name="Curr. Biol.">
        <title>Shared signatures of parasitism and phylogenomics unite Cryptomycota and microsporidia.</title>
        <authorList>
            <person name="James T.Y."/>
            <person name="Pelin A."/>
            <person name="Bonen L."/>
            <person name="Ahrendt S."/>
            <person name="Sain D."/>
            <person name="Corradi N."/>
            <person name="Stajich J.E."/>
        </authorList>
    </citation>
    <scope>NUCLEOTIDE SEQUENCE [LARGE SCALE GENOMIC DNA]</scope>
    <source>
        <strain evidence="1 2">CSF55</strain>
    </source>
</reference>
<dbReference type="PANTHER" id="PTHR23321:SF26">
    <property type="entry name" value="SMALL RIBOSOMAL SUBUNIT PROTEIN US15M"/>
    <property type="match status" value="1"/>
</dbReference>
<dbReference type="InterPro" id="IPR009068">
    <property type="entry name" value="uS15_NS1_RNA-bd_sf"/>
</dbReference>
<dbReference type="OrthoDB" id="441444at2759"/>
<dbReference type="GO" id="GO:0003735">
    <property type="term" value="F:structural constituent of ribosome"/>
    <property type="evidence" value="ECO:0007669"/>
    <property type="project" value="InterPro"/>
</dbReference>
<gene>
    <name evidence="1" type="ORF">O9G_002385</name>
</gene>
<proteinExistence type="predicted"/>
<name>A0A075AYF5_ROZAC</name>
<dbReference type="InterPro" id="IPR005290">
    <property type="entry name" value="Ribosomal_uS15_bac-type"/>
</dbReference>
<dbReference type="PANTHER" id="PTHR23321">
    <property type="entry name" value="RIBOSOMAL PROTEIN S15, BACTERIAL AND ORGANELLAR"/>
    <property type="match status" value="1"/>
</dbReference>
<organism evidence="1 2">
    <name type="scientific">Rozella allomycis (strain CSF55)</name>
    <dbReference type="NCBI Taxonomy" id="988480"/>
    <lineage>
        <taxon>Eukaryota</taxon>
        <taxon>Fungi</taxon>
        <taxon>Fungi incertae sedis</taxon>
        <taxon>Cryptomycota</taxon>
        <taxon>Cryptomycota incertae sedis</taxon>
        <taxon>Rozella</taxon>
    </lineage>
</organism>
<dbReference type="AlphaFoldDB" id="A0A075AYF5"/>
<sequence>MHIVSSVAKQFTRFHWTHIPGRLIGIYQPEQTGRKPIPRANAPLSKSNDLFNLLYKSGKPIPEDHYIGGAKKEELKELPQELQRAFSLEFANNKQVLSYNKKIARDRYKTFEQDTTTLPVKISQISLRMNNLESHVETHKADKKAKRVIRRDLIMYFRLLRELHIPVTDAIYRYRFDK</sequence>
<dbReference type="Proteomes" id="UP000030755">
    <property type="component" value="Unassembled WGS sequence"/>
</dbReference>
<evidence type="ECO:0000313" key="2">
    <source>
        <dbReference type="Proteomes" id="UP000030755"/>
    </source>
</evidence>
<dbReference type="GO" id="GO:0006412">
    <property type="term" value="P:translation"/>
    <property type="evidence" value="ECO:0007669"/>
    <property type="project" value="InterPro"/>
</dbReference>